<accession>K9GR29</accession>
<dbReference type="Gene3D" id="1.20.120.520">
    <property type="entry name" value="nmb1532 protein domain like"/>
    <property type="match status" value="1"/>
</dbReference>
<gene>
    <name evidence="2" type="ORF">C882_1438</name>
</gene>
<dbReference type="AlphaFoldDB" id="K9GR29"/>
<dbReference type="PATRIC" id="fig|1238182.3.peg.3652"/>
<comment type="caution">
    <text evidence="2">The sequence shown here is derived from an EMBL/GenBank/DDBJ whole genome shotgun (WGS) entry which is preliminary data.</text>
</comment>
<dbReference type="PANTHER" id="PTHR39966">
    <property type="entry name" value="BLL2471 PROTEIN-RELATED"/>
    <property type="match status" value="1"/>
</dbReference>
<dbReference type="eggNOG" id="ENOG5032VY8">
    <property type="taxonomic scope" value="Bacteria"/>
</dbReference>
<dbReference type="RefSeq" id="WP_009542094.1">
    <property type="nucleotide sequence ID" value="NZ_ANHY01000019.1"/>
</dbReference>
<dbReference type="GO" id="GO:0005886">
    <property type="term" value="C:plasma membrane"/>
    <property type="evidence" value="ECO:0007669"/>
    <property type="project" value="TreeGrafter"/>
</dbReference>
<evidence type="ECO:0000259" key="1">
    <source>
        <dbReference type="Pfam" id="PF01814"/>
    </source>
</evidence>
<feature type="domain" description="Hemerythrin-like" evidence="1">
    <location>
        <begin position="12"/>
        <end position="144"/>
    </location>
</feature>
<dbReference type="InterPro" id="IPR012312">
    <property type="entry name" value="Hemerythrin-like"/>
</dbReference>
<dbReference type="EMBL" id="ANHY01000019">
    <property type="protein sequence ID" value="EKV27592.1"/>
    <property type="molecule type" value="Genomic_DNA"/>
</dbReference>
<organism evidence="2 3">
    <name type="scientific">Caenispirillum salinarum AK4</name>
    <dbReference type="NCBI Taxonomy" id="1238182"/>
    <lineage>
        <taxon>Bacteria</taxon>
        <taxon>Pseudomonadati</taxon>
        <taxon>Pseudomonadota</taxon>
        <taxon>Alphaproteobacteria</taxon>
        <taxon>Rhodospirillales</taxon>
        <taxon>Novispirillaceae</taxon>
        <taxon>Caenispirillum</taxon>
    </lineage>
</organism>
<evidence type="ECO:0000313" key="2">
    <source>
        <dbReference type="EMBL" id="EKV27592.1"/>
    </source>
</evidence>
<dbReference type="Pfam" id="PF01814">
    <property type="entry name" value="Hemerythrin"/>
    <property type="match status" value="1"/>
</dbReference>
<name>K9GR29_9PROT</name>
<protein>
    <recommendedName>
        <fullName evidence="1">Hemerythrin-like domain-containing protein</fullName>
    </recommendedName>
</protein>
<evidence type="ECO:0000313" key="3">
    <source>
        <dbReference type="Proteomes" id="UP000009881"/>
    </source>
</evidence>
<dbReference type="OrthoDB" id="7356699at2"/>
<sequence>MNSIFGATRIGQALHTEHMRTMEHLDALESLIASRRPPAPEAATATLEGIARALDEDVTRHFAFEEEHLFPRLHDAGAGFMVDMLTGEHAEIRPLAESLRDACRALAGGGFDANLWESFRADARDLIDRETFHIQKEEMGLLAALSQVLDAEEDGALADRHAALTAE</sequence>
<proteinExistence type="predicted"/>
<reference evidence="2 3" key="1">
    <citation type="journal article" date="2013" name="Genome Announc.">
        <title>Draft Genome Sequence of an Alphaproteobacterium, Caenispirillum salinarum AK4(T), Isolated from a Solar Saltern.</title>
        <authorList>
            <person name="Khatri I."/>
            <person name="Singh A."/>
            <person name="Korpole S."/>
            <person name="Pinnaka A.K."/>
            <person name="Subramanian S."/>
        </authorList>
    </citation>
    <scope>NUCLEOTIDE SEQUENCE [LARGE SCALE GENOMIC DNA]</scope>
    <source>
        <strain evidence="2 3">AK4</strain>
    </source>
</reference>
<dbReference type="PANTHER" id="PTHR39966:SF1">
    <property type="entry name" value="HEMERYTHRIN-LIKE DOMAIN-CONTAINING PROTEIN"/>
    <property type="match status" value="1"/>
</dbReference>
<dbReference type="Proteomes" id="UP000009881">
    <property type="component" value="Unassembled WGS sequence"/>
</dbReference>
<keyword evidence="3" id="KW-1185">Reference proteome</keyword>
<dbReference type="STRING" id="1238182.C882_1438"/>